<name>A0ABS9VCD7_9BACT</name>
<evidence type="ECO:0000313" key="2">
    <source>
        <dbReference type="EMBL" id="MCH7414112.1"/>
    </source>
</evidence>
<keyword evidence="1" id="KW-0472">Membrane</keyword>
<protein>
    <submittedName>
        <fullName evidence="2">Uncharacterized protein</fullName>
    </submittedName>
</protein>
<evidence type="ECO:0000313" key="3">
    <source>
        <dbReference type="Proteomes" id="UP001165430"/>
    </source>
</evidence>
<sequence length="134" mass="15874">MIELENKNSLNDPNMKFLLGLFLLFMIIVLGFNVYKSHIFNTSEKRYTIIKFYDKYSDSKGNGMKIFYQTVKKDQYHNCFSTKCKNLNVGENRLGFYYLKDPSLYEILFDIKVPDSVLVPEEGWKEIPEFLKPK</sequence>
<dbReference type="Proteomes" id="UP001165430">
    <property type="component" value="Unassembled WGS sequence"/>
</dbReference>
<keyword evidence="1" id="KW-0812">Transmembrane</keyword>
<feature type="transmembrane region" description="Helical" evidence="1">
    <location>
        <begin position="17"/>
        <end position="35"/>
    </location>
</feature>
<comment type="caution">
    <text evidence="2">The sequence shown here is derived from an EMBL/GenBank/DDBJ whole genome shotgun (WGS) entry which is preliminary data.</text>
</comment>
<organism evidence="2 3">
    <name type="scientific">Belliella alkalica</name>
    <dbReference type="NCBI Taxonomy" id="1730871"/>
    <lineage>
        <taxon>Bacteria</taxon>
        <taxon>Pseudomonadati</taxon>
        <taxon>Bacteroidota</taxon>
        <taxon>Cytophagia</taxon>
        <taxon>Cytophagales</taxon>
        <taxon>Cyclobacteriaceae</taxon>
        <taxon>Belliella</taxon>
    </lineage>
</organism>
<dbReference type="EMBL" id="JAKZGO010000008">
    <property type="protein sequence ID" value="MCH7414112.1"/>
    <property type="molecule type" value="Genomic_DNA"/>
</dbReference>
<dbReference type="RefSeq" id="WP_241412416.1">
    <property type="nucleotide sequence ID" value="NZ_JAKZGO010000008.1"/>
</dbReference>
<proteinExistence type="predicted"/>
<keyword evidence="1" id="KW-1133">Transmembrane helix</keyword>
<keyword evidence="3" id="KW-1185">Reference proteome</keyword>
<reference evidence="2" key="1">
    <citation type="submission" date="2022-03" db="EMBL/GenBank/DDBJ databases">
        <title>De novo assembled genomes of Belliella spp. (Cyclobacteriaceae) strains.</title>
        <authorList>
            <person name="Szabo A."/>
            <person name="Korponai K."/>
            <person name="Felfoldi T."/>
        </authorList>
    </citation>
    <scope>NUCLEOTIDE SEQUENCE</scope>
    <source>
        <strain evidence="2">DSM 111903</strain>
    </source>
</reference>
<gene>
    <name evidence="2" type="ORF">MM213_11485</name>
</gene>
<accession>A0ABS9VCD7</accession>
<evidence type="ECO:0000256" key="1">
    <source>
        <dbReference type="SAM" id="Phobius"/>
    </source>
</evidence>